<feature type="region of interest" description="Disordered" evidence="1">
    <location>
        <begin position="107"/>
        <end position="144"/>
    </location>
</feature>
<accession>A0ABR3GCL8</accession>
<protein>
    <submittedName>
        <fullName evidence="2">Uncharacterized protein</fullName>
    </submittedName>
</protein>
<feature type="compositionally biased region" description="Polar residues" evidence="1">
    <location>
        <begin position="114"/>
        <end position="125"/>
    </location>
</feature>
<feature type="compositionally biased region" description="Basic and acidic residues" evidence="1">
    <location>
        <begin position="135"/>
        <end position="144"/>
    </location>
</feature>
<name>A0ABR3GCL8_9PEZI</name>
<evidence type="ECO:0000313" key="3">
    <source>
        <dbReference type="Proteomes" id="UP001447188"/>
    </source>
</evidence>
<reference evidence="2 3" key="1">
    <citation type="submission" date="2024-02" db="EMBL/GenBank/DDBJ databases">
        <title>Discinaceae phylogenomics.</title>
        <authorList>
            <person name="Dirks A.C."/>
            <person name="James T.Y."/>
        </authorList>
    </citation>
    <scope>NUCLEOTIDE SEQUENCE [LARGE SCALE GENOMIC DNA]</scope>
    <source>
        <strain evidence="2 3">ACD0624</strain>
    </source>
</reference>
<comment type="caution">
    <text evidence="2">The sequence shown here is derived from an EMBL/GenBank/DDBJ whole genome shotgun (WGS) entry which is preliminary data.</text>
</comment>
<dbReference type="Pfam" id="PF11957">
    <property type="entry name" value="efThoc1"/>
    <property type="match status" value="1"/>
</dbReference>
<dbReference type="Proteomes" id="UP001447188">
    <property type="component" value="Unassembled WGS sequence"/>
</dbReference>
<keyword evidence="3" id="KW-1185">Reference proteome</keyword>
<sequence length="144" mass="16440">MGTPTLSKLWQETGESAGLEGLADEERHRIPSPESFRAGVKQAEEDIKDALLPPDVEEAQNAKFTKTWKALRIASRDRFHLFNKFDDKFDEDRNDLEMLFDVDEKAKEEARPKVNQQKPPNSNQEEALVANKVNPEVEKLMTST</sequence>
<dbReference type="EMBL" id="JBBBZM010000121">
    <property type="protein sequence ID" value="KAL0633571.1"/>
    <property type="molecule type" value="Genomic_DNA"/>
</dbReference>
<organism evidence="2 3">
    <name type="scientific">Discina gigas</name>
    <dbReference type="NCBI Taxonomy" id="1032678"/>
    <lineage>
        <taxon>Eukaryota</taxon>
        <taxon>Fungi</taxon>
        <taxon>Dikarya</taxon>
        <taxon>Ascomycota</taxon>
        <taxon>Pezizomycotina</taxon>
        <taxon>Pezizomycetes</taxon>
        <taxon>Pezizales</taxon>
        <taxon>Discinaceae</taxon>
        <taxon>Discina</taxon>
    </lineage>
</organism>
<evidence type="ECO:0000256" key="1">
    <source>
        <dbReference type="SAM" id="MobiDB-lite"/>
    </source>
</evidence>
<evidence type="ECO:0000313" key="2">
    <source>
        <dbReference type="EMBL" id="KAL0633571.1"/>
    </source>
</evidence>
<gene>
    <name evidence="2" type="ORF">Q9L58_007531</name>
</gene>
<dbReference type="InterPro" id="IPR021861">
    <property type="entry name" value="THO_THOC1"/>
</dbReference>
<proteinExistence type="predicted"/>